<sequence length="102" mass="11030">MTGSASIKVLICRAFTVPVAIMHSVLLLGLVFLTVTEQSSLTHVKRLCPCSGFVSNSCNCYGNFVPQCTCMRPSVPQSHYATRASPSRCALCLADIHVLNRV</sequence>
<evidence type="ECO:0000313" key="3">
    <source>
        <dbReference type="Proteomes" id="UP001303046"/>
    </source>
</evidence>
<gene>
    <name evidence="2" type="primary">Necator_chrII.g8602</name>
    <name evidence="2" type="ORF">RB195_020807</name>
</gene>
<dbReference type="Proteomes" id="UP001303046">
    <property type="component" value="Unassembled WGS sequence"/>
</dbReference>
<evidence type="ECO:0000313" key="2">
    <source>
        <dbReference type="EMBL" id="KAK6738936.1"/>
    </source>
</evidence>
<keyword evidence="1" id="KW-0812">Transmembrane</keyword>
<name>A0ABR1CKL7_NECAM</name>
<dbReference type="EMBL" id="JAVFWL010000002">
    <property type="protein sequence ID" value="KAK6738936.1"/>
    <property type="molecule type" value="Genomic_DNA"/>
</dbReference>
<protein>
    <submittedName>
        <fullName evidence="2">Uncharacterized protein</fullName>
    </submittedName>
</protein>
<keyword evidence="1" id="KW-1133">Transmembrane helix</keyword>
<keyword evidence="3" id="KW-1185">Reference proteome</keyword>
<evidence type="ECO:0000256" key="1">
    <source>
        <dbReference type="SAM" id="Phobius"/>
    </source>
</evidence>
<proteinExistence type="predicted"/>
<reference evidence="2 3" key="1">
    <citation type="submission" date="2023-08" db="EMBL/GenBank/DDBJ databases">
        <title>A Necator americanus chromosomal reference genome.</title>
        <authorList>
            <person name="Ilik V."/>
            <person name="Petrzelkova K.J."/>
            <person name="Pardy F."/>
            <person name="Fuh T."/>
            <person name="Niatou-Singa F.S."/>
            <person name="Gouil Q."/>
            <person name="Baker L."/>
            <person name="Ritchie M.E."/>
            <person name="Jex A.R."/>
            <person name="Gazzola D."/>
            <person name="Li H."/>
            <person name="Toshio Fujiwara R."/>
            <person name="Zhan B."/>
            <person name="Aroian R.V."/>
            <person name="Pafco B."/>
            <person name="Schwarz E.M."/>
        </authorList>
    </citation>
    <scope>NUCLEOTIDE SEQUENCE [LARGE SCALE GENOMIC DNA]</scope>
    <source>
        <strain evidence="2 3">Aroian</strain>
        <tissue evidence="2">Whole animal</tissue>
    </source>
</reference>
<feature type="transmembrane region" description="Helical" evidence="1">
    <location>
        <begin position="15"/>
        <end position="36"/>
    </location>
</feature>
<comment type="caution">
    <text evidence="2">The sequence shown here is derived from an EMBL/GenBank/DDBJ whole genome shotgun (WGS) entry which is preliminary data.</text>
</comment>
<accession>A0ABR1CKL7</accession>
<organism evidence="2 3">
    <name type="scientific">Necator americanus</name>
    <name type="common">Human hookworm</name>
    <dbReference type="NCBI Taxonomy" id="51031"/>
    <lineage>
        <taxon>Eukaryota</taxon>
        <taxon>Metazoa</taxon>
        <taxon>Ecdysozoa</taxon>
        <taxon>Nematoda</taxon>
        <taxon>Chromadorea</taxon>
        <taxon>Rhabditida</taxon>
        <taxon>Rhabditina</taxon>
        <taxon>Rhabditomorpha</taxon>
        <taxon>Strongyloidea</taxon>
        <taxon>Ancylostomatidae</taxon>
        <taxon>Bunostominae</taxon>
        <taxon>Necator</taxon>
    </lineage>
</organism>
<keyword evidence="1" id="KW-0472">Membrane</keyword>